<accession>A0A5B8W0F2</accession>
<keyword evidence="1" id="KW-0812">Transmembrane</keyword>
<sequence>MAKIKNIFKLLNLPFAIVLLVVSVITGWLISFTKADTKDLISQKESLEYKRGHLEFLHDFYKLQKTNDLYFDKYHLSVARKDINRIGLVDVANDTRHKCEEGTENGCWKKETDIYNGDTLAVEIHYHNRSPVTVKNVTLNLSVKKLSHSALFEAKAKSNGIVIQRGIAKAYLHNCNFLELLIGQGSWKIVDSLGYKHIDDYQIVANNSDISIGDLKGNGQGAIILRLKAGIEK</sequence>
<keyword evidence="1" id="KW-0472">Membrane</keyword>
<feature type="transmembrane region" description="Helical" evidence="1">
    <location>
        <begin position="12"/>
        <end position="30"/>
    </location>
</feature>
<dbReference type="AlphaFoldDB" id="A0A5B8W0F2"/>
<keyword evidence="1" id="KW-1133">Transmembrane helix</keyword>
<evidence type="ECO:0000313" key="3">
    <source>
        <dbReference type="Proteomes" id="UP000321362"/>
    </source>
</evidence>
<evidence type="ECO:0000256" key="1">
    <source>
        <dbReference type="SAM" id="Phobius"/>
    </source>
</evidence>
<organism evidence="2 3">
    <name type="scientific">Mucilaginibacter ginsenosidivorax</name>
    <dbReference type="NCBI Taxonomy" id="862126"/>
    <lineage>
        <taxon>Bacteria</taxon>
        <taxon>Pseudomonadati</taxon>
        <taxon>Bacteroidota</taxon>
        <taxon>Sphingobacteriia</taxon>
        <taxon>Sphingobacteriales</taxon>
        <taxon>Sphingobacteriaceae</taxon>
        <taxon>Mucilaginibacter</taxon>
    </lineage>
</organism>
<reference evidence="2 3" key="1">
    <citation type="journal article" date="2013" name="J. Microbiol.">
        <title>Mucilaginibacter ginsenosidivorax sp. nov., with ginsenoside converting activity isolated from sediment.</title>
        <authorList>
            <person name="Kim J.K."/>
            <person name="Choi T.E."/>
            <person name="Liu Q.M."/>
            <person name="Park H.Y."/>
            <person name="Yi T.H."/>
            <person name="Yoon M.H."/>
            <person name="Kim S.C."/>
            <person name="Im W.T."/>
        </authorList>
    </citation>
    <scope>NUCLEOTIDE SEQUENCE [LARGE SCALE GENOMIC DNA]</scope>
    <source>
        <strain evidence="2 3">KHI28</strain>
    </source>
</reference>
<dbReference type="Proteomes" id="UP000321362">
    <property type="component" value="Chromosome"/>
</dbReference>
<dbReference type="OrthoDB" id="9978549at2"/>
<dbReference type="EMBL" id="CP042437">
    <property type="protein sequence ID" value="QEC77387.1"/>
    <property type="molecule type" value="Genomic_DNA"/>
</dbReference>
<keyword evidence="3" id="KW-1185">Reference proteome</keyword>
<gene>
    <name evidence="2" type="ORF">FSB76_16055</name>
</gene>
<dbReference type="KEGG" id="mgk:FSB76_16055"/>
<dbReference type="RefSeq" id="WP_147055025.1">
    <property type="nucleotide sequence ID" value="NZ_CP042437.1"/>
</dbReference>
<proteinExistence type="predicted"/>
<name>A0A5B8W0F2_9SPHI</name>
<evidence type="ECO:0000313" key="2">
    <source>
        <dbReference type="EMBL" id="QEC77387.1"/>
    </source>
</evidence>
<protein>
    <submittedName>
        <fullName evidence="2">Uncharacterized protein</fullName>
    </submittedName>
</protein>